<name>A0A7I9UZH2_9ACTN</name>
<evidence type="ECO:0000313" key="1">
    <source>
        <dbReference type="EMBL" id="GED98332.1"/>
    </source>
</evidence>
<accession>A0A7I9UZH2</accession>
<evidence type="ECO:0000313" key="2">
    <source>
        <dbReference type="Proteomes" id="UP000444980"/>
    </source>
</evidence>
<dbReference type="Proteomes" id="UP000444980">
    <property type="component" value="Unassembled WGS sequence"/>
</dbReference>
<dbReference type="InterPro" id="IPR036412">
    <property type="entry name" value="HAD-like_sf"/>
</dbReference>
<dbReference type="AlphaFoldDB" id="A0A7I9UZH2"/>
<dbReference type="SUPFAM" id="SSF56784">
    <property type="entry name" value="HAD-like"/>
    <property type="match status" value="1"/>
</dbReference>
<keyword evidence="2" id="KW-1185">Reference proteome</keyword>
<dbReference type="RefSeq" id="WP_228460843.1">
    <property type="nucleotide sequence ID" value="NZ_BJOU01000002.1"/>
</dbReference>
<organism evidence="1 2">
    <name type="scientific">Gordonia crocea</name>
    <dbReference type="NCBI Taxonomy" id="589162"/>
    <lineage>
        <taxon>Bacteria</taxon>
        <taxon>Bacillati</taxon>
        <taxon>Actinomycetota</taxon>
        <taxon>Actinomycetes</taxon>
        <taxon>Mycobacteriales</taxon>
        <taxon>Gordoniaceae</taxon>
        <taxon>Gordonia</taxon>
    </lineage>
</organism>
<protein>
    <submittedName>
        <fullName evidence="1">Acid phosphatase</fullName>
    </submittedName>
</protein>
<dbReference type="EMBL" id="BJOU01000002">
    <property type="protein sequence ID" value="GED98332.1"/>
    <property type="molecule type" value="Genomic_DNA"/>
</dbReference>
<comment type="caution">
    <text evidence="1">The sequence shown here is derived from an EMBL/GenBank/DDBJ whole genome shotgun (WGS) entry which is preliminary data.</text>
</comment>
<dbReference type="InterPro" id="IPR023214">
    <property type="entry name" value="HAD_sf"/>
</dbReference>
<reference evidence="2" key="1">
    <citation type="submission" date="2019-06" db="EMBL/GenBank/DDBJ databases">
        <title>Gordonia isolated from sludge of a wastewater treatment plant.</title>
        <authorList>
            <person name="Tamura T."/>
            <person name="Aoyama K."/>
            <person name="Kang Y."/>
            <person name="Saito S."/>
            <person name="Akiyama N."/>
            <person name="Yazawa K."/>
            <person name="Gonoi T."/>
            <person name="Mikami Y."/>
        </authorList>
    </citation>
    <scope>NUCLEOTIDE SEQUENCE [LARGE SCALE GENOMIC DNA]</scope>
    <source>
        <strain evidence="2">NBRC 107697</strain>
    </source>
</reference>
<gene>
    <name evidence="1" type="ORF">nbrc107697_23710</name>
</gene>
<dbReference type="Gene3D" id="3.40.50.1000">
    <property type="entry name" value="HAD superfamily/HAD-like"/>
    <property type="match status" value="1"/>
</dbReference>
<sequence length="314" mass="34145">MPPEISEFSTASVPNGWRDTPARAALVDFVGRVCDPGPGQVPPNERIAVFDNDGTLWTEKPTYIQLAFIIHSMAAAARADLSLEEQAPFKAAVDGDLNWFDSAVEQHHQGDDSRLKEFGAAALSIARAEATDDFARRSSEFFASTRHPTLGRPYTACGYVPMVGLLRYLEAHDFTCYIVSGGGRDFVRMVSGSMYGIPPERVIGSSLGMEYRDGRVVTTGRLDVFDDGPAKPAQIWSHIGRRPIFAAGNSDGDLAMLEYTTNGSLPSLAMLVGHDDAERENAYSTGAENALRRAKTDGWLVASMKDDWGTVFGD</sequence>
<dbReference type="Pfam" id="PF12710">
    <property type="entry name" value="HAD"/>
    <property type="match status" value="1"/>
</dbReference>
<proteinExistence type="predicted"/>